<dbReference type="RefSeq" id="WP_114069390.1">
    <property type="nucleotide sequence ID" value="NZ_CP030850.1"/>
</dbReference>
<dbReference type="KEGG" id="run:DR864_24255"/>
<evidence type="ECO:0000313" key="3">
    <source>
        <dbReference type="Proteomes" id="UP000251993"/>
    </source>
</evidence>
<dbReference type="OrthoDB" id="1433916at2"/>
<reference evidence="2 3" key="1">
    <citation type="submission" date="2018-07" db="EMBL/GenBank/DDBJ databases">
        <title>Genome sequencing of Runella.</title>
        <authorList>
            <person name="Baek M.-G."/>
            <person name="Yi H."/>
        </authorList>
    </citation>
    <scope>NUCLEOTIDE SEQUENCE [LARGE SCALE GENOMIC DNA]</scope>
    <source>
        <strain evidence="2 3">HYN0085</strain>
    </source>
</reference>
<organism evidence="2 3">
    <name type="scientific">Runella rosea</name>
    <dbReference type="NCBI Taxonomy" id="2259595"/>
    <lineage>
        <taxon>Bacteria</taxon>
        <taxon>Pseudomonadati</taxon>
        <taxon>Bacteroidota</taxon>
        <taxon>Cytophagia</taxon>
        <taxon>Cytophagales</taxon>
        <taxon>Spirosomataceae</taxon>
        <taxon>Runella</taxon>
    </lineage>
</organism>
<sequence length="362" mass="40301">MSVVFDFATQNSHFFGNIYSKFKQLHNQNITPVLRESGKNKKAPDSYNVSLNNLQYLIIREDGSNDVMTLYPTDNFLQKSNRRKKPYPYEGLIVFEDFNGNLKGGFKYDKGKTVGEIKAPTAKNARVGDYIEVECSTIDIYSCASANGGQTWNCEFSYTKEVCSSAYISTSNGSGGSYGGSYGGGGDSYGDFGGNNSTLDSYLQDSRARAFYNSLPDGEKLFYFKHPYLILGVALNRLTAYELVNQHYGVNGQANQNNGNAYFHAIWSYLNTRTYGIEDAMAIGDVHERFDPSNANPLYSAMDKHNNMLGIQLWVSFINSNYNWWSSDFFGFNTVLQAITNGQGRRVSGDCCLIPTDGSGLQ</sequence>
<evidence type="ECO:0000259" key="1">
    <source>
        <dbReference type="Pfam" id="PF22322"/>
    </source>
</evidence>
<dbReference type="Pfam" id="PF22322">
    <property type="entry name" value="DUF6973"/>
    <property type="match status" value="1"/>
</dbReference>
<name>A0A344TPQ6_9BACT</name>
<keyword evidence="3" id="KW-1185">Reference proteome</keyword>
<feature type="domain" description="DUF6973" evidence="1">
    <location>
        <begin position="222"/>
        <end position="321"/>
    </location>
</feature>
<evidence type="ECO:0000313" key="2">
    <source>
        <dbReference type="EMBL" id="AXE20627.1"/>
    </source>
</evidence>
<dbReference type="EMBL" id="CP030850">
    <property type="protein sequence ID" value="AXE20627.1"/>
    <property type="molecule type" value="Genomic_DNA"/>
</dbReference>
<dbReference type="Proteomes" id="UP000251993">
    <property type="component" value="Chromosome"/>
</dbReference>
<protein>
    <recommendedName>
        <fullName evidence="1">DUF6973 domain-containing protein</fullName>
    </recommendedName>
</protein>
<accession>A0A344TPQ6</accession>
<dbReference type="AlphaFoldDB" id="A0A344TPQ6"/>
<proteinExistence type="predicted"/>
<dbReference type="InterPro" id="IPR054246">
    <property type="entry name" value="DUF6973"/>
</dbReference>
<gene>
    <name evidence="2" type="ORF">DR864_24255</name>
</gene>